<feature type="domain" description="tRNA synthetases class I catalytic" evidence="5">
    <location>
        <begin position="4"/>
        <end position="294"/>
    </location>
</feature>
<dbReference type="GO" id="GO:0004817">
    <property type="term" value="F:cysteine-tRNA ligase activity"/>
    <property type="evidence" value="ECO:0007669"/>
    <property type="project" value="TreeGrafter"/>
</dbReference>
<sequence>MKSRNNLNIYVCGPTVYNYVHIGNLRPILTYDLMLKGWRELGNSFNFVHNLTDIDDKIIKKAIEENKTEKEISEFYTKDYLKLLSDLNVNTITSIEKVTNNIEFIADYVQKLLEKNNAYKDNQNNIWFNIEKNQNHYGVVSNQKLINMNFEENDSNKLFEADFALWKNTTIGIKYQTKIGYGRPGWHTECCALISKHFGSEGVDIHGGGMDLTFPHHENENIQHFALYNENIANEWIRTGQINLDGLKMSKSLGNIILANDFIEKYGPEILKLIILNSKISAPINITDSLIDNMQAILSKYKKFVFKFFILNIDTQSENLIKFKENEIFLKAMESLSKFDFADFNLILNSLIKDFNKNTNYETASIIFKILSIIHPKLTDKSQYKKSLEIYEQWQKCLKERDFLNADKLRKQLIDEKLI</sequence>
<accession>A0A168R9V7</accession>
<evidence type="ECO:0000313" key="7">
    <source>
        <dbReference type="Proteomes" id="UP000076983"/>
    </source>
</evidence>
<dbReference type="GO" id="GO:0005829">
    <property type="term" value="C:cytosol"/>
    <property type="evidence" value="ECO:0007669"/>
    <property type="project" value="TreeGrafter"/>
</dbReference>
<reference evidence="6 7" key="1">
    <citation type="submission" date="2016-03" db="EMBL/GenBank/DDBJ databases">
        <title>Genome sequence of Mycoplasma gallinarum strain Mgn_IPT.</title>
        <authorList>
            <person name="Yacoub E."/>
            <person name="Sirand-Pugnet P."/>
            <person name="Barre A."/>
            <person name="Maurier F."/>
            <person name="Blanchard A."/>
            <person name="Ben Abdelmoumen B.M."/>
        </authorList>
    </citation>
    <scope>NUCLEOTIDE SEQUENCE [LARGE SCALE GENOMIC DNA]</scope>
    <source>
        <strain evidence="6 7">Mgn_IPT</strain>
    </source>
</reference>
<keyword evidence="2" id="KW-0436">Ligase</keyword>
<comment type="caution">
    <text evidence="6">The sequence shown here is derived from an EMBL/GenBank/DDBJ whole genome shotgun (WGS) entry which is preliminary data.</text>
</comment>
<name>A0A168R9V7_9BACT</name>
<evidence type="ECO:0000313" key="6">
    <source>
        <dbReference type="EMBL" id="OAB48765.1"/>
    </source>
</evidence>
<protein>
    <submittedName>
        <fullName evidence="6">Cysteinyl-tRNA synthetase</fullName>
    </submittedName>
</protein>
<keyword evidence="6" id="KW-0030">Aminoacyl-tRNA synthetase</keyword>
<dbReference type="RefSeq" id="WP_063626257.1">
    <property type="nucleotide sequence ID" value="NZ_LVLH01000040.1"/>
</dbReference>
<dbReference type="Proteomes" id="UP000076983">
    <property type="component" value="Unassembled WGS sequence"/>
</dbReference>
<dbReference type="PRINTS" id="PR00983">
    <property type="entry name" value="TRNASYNTHCYS"/>
</dbReference>
<dbReference type="InterPro" id="IPR024909">
    <property type="entry name" value="Cys-tRNA/MSH_ligase"/>
</dbReference>
<dbReference type="SUPFAM" id="SSF52374">
    <property type="entry name" value="Nucleotidylyl transferase"/>
    <property type="match status" value="1"/>
</dbReference>
<gene>
    <name evidence="6" type="primary">cysS</name>
    <name evidence="6" type="ORF">MGALLINA_04820</name>
</gene>
<proteinExistence type="predicted"/>
<dbReference type="PANTHER" id="PTHR10890:SF3">
    <property type="entry name" value="CYSTEINE--TRNA LIGASE, CYTOPLASMIC"/>
    <property type="match status" value="1"/>
</dbReference>
<dbReference type="STRING" id="29557.MGALLINA_04820"/>
<dbReference type="EMBL" id="LVLH01000040">
    <property type="protein sequence ID" value="OAB48765.1"/>
    <property type="molecule type" value="Genomic_DNA"/>
</dbReference>
<evidence type="ECO:0000256" key="2">
    <source>
        <dbReference type="ARBA" id="ARBA00022598"/>
    </source>
</evidence>
<dbReference type="GO" id="GO:0006423">
    <property type="term" value="P:cysteinyl-tRNA aminoacylation"/>
    <property type="evidence" value="ECO:0007669"/>
    <property type="project" value="TreeGrafter"/>
</dbReference>
<dbReference type="OrthoDB" id="9815130at2"/>
<dbReference type="InterPro" id="IPR032678">
    <property type="entry name" value="tRNA-synt_1_cat_dom"/>
</dbReference>
<organism evidence="6 7">
    <name type="scientific">Mycoplasmopsis gallinarum</name>
    <dbReference type="NCBI Taxonomy" id="29557"/>
    <lineage>
        <taxon>Bacteria</taxon>
        <taxon>Bacillati</taxon>
        <taxon>Mycoplasmatota</taxon>
        <taxon>Mycoplasmoidales</taxon>
        <taxon>Metamycoplasmataceae</taxon>
        <taxon>Mycoplasmopsis</taxon>
    </lineage>
</organism>
<dbReference type="Gene3D" id="3.40.50.620">
    <property type="entry name" value="HUPs"/>
    <property type="match status" value="1"/>
</dbReference>
<evidence type="ECO:0000256" key="4">
    <source>
        <dbReference type="ARBA" id="ARBA00022840"/>
    </source>
</evidence>
<keyword evidence="7" id="KW-1185">Reference proteome</keyword>
<keyword evidence="3" id="KW-0547">Nucleotide-binding</keyword>
<dbReference type="PATRIC" id="fig|29557.3.peg.478"/>
<keyword evidence="4" id="KW-0067">ATP-binding</keyword>
<comment type="subunit">
    <text evidence="1">Monomer.</text>
</comment>
<evidence type="ECO:0000256" key="1">
    <source>
        <dbReference type="ARBA" id="ARBA00011245"/>
    </source>
</evidence>
<evidence type="ECO:0000256" key="3">
    <source>
        <dbReference type="ARBA" id="ARBA00022741"/>
    </source>
</evidence>
<dbReference type="InterPro" id="IPR014729">
    <property type="entry name" value="Rossmann-like_a/b/a_fold"/>
</dbReference>
<dbReference type="GO" id="GO:0005524">
    <property type="term" value="F:ATP binding"/>
    <property type="evidence" value="ECO:0007669"/>
    <property type="project" value="UniProtKB-KW"/>
</dbReference>
<dbReference type="PANTHER" id="PTHR10890">
    <property type="entry name" value="CYSTEINYL-TRNA SYNTHETASE"/>
    <property type="match status" value="1"/>
</dbReference>
<evidence type="ECO:0000259" key="5">
    <source>
        <dbReference type="Pfam" id="PF01406"/>
    </source>
</evidence>
<dbReference type="Pfam" id="PF01406">
    <property type="entry name" value="tRNA-synt_1e"/>
    <property type="match status" value="1"/>
</dbReference>
<dbReference type="AlphaFoldDB" id="A0A168R9V7"/>